<evidence type="ECO:0000256" key="6">
    <source>
        <dbReference type="ARBA" id="ARBA00022847"/>
    </source>
</evidence>
<dbReference type="Pfam" id="PF00083">
    <property type="entry name" value="Sugar_tr"/>
    <property type="match status" value="1"/>
</dbReference>
<dbReference type="FunFam" id="1.20.1250.20:FF:000002">
    <property type="entry name" value="Sugar transport protein 13"/>
    <property type="match status" value="1"/>
</dbReference>
<keyword evidence="4 12" id="KW-0762">Sugar transport</keyword>
<dbReference type="InterPro" id="IPR044778">
    <property type="entry name" value="MFS_STP/MST-like_plant"/>
</dbReference>
<feature type="transmembrane region" description="Helical" evidence="10">
    <location>
        <begin position="118"/>
        <end position="138"/>
    </location>
</feature>
<comment type="caution">
    <text evidence="12">The sequence shown here is derived from an EMBL/GenBank/DDBJ whole genome shotgun (WGS) entry which is preliminary data.</text>
</comment>
<evidence type="ECO:0000256" key="10">
    <source>
        <dbReference type="SAM" id="Phobius"/>
    </source>
</evidence>
<evidence type="ECO:0000259" key="11">
    <source>
        <dbReference type="PROSITE" id="PS50850"/>
    </source>
</evidence>
<dbReference type="InterPro" id="IPR003663">
    <property type="entry name" value="Sugar/inositol_transpt"/>
</dbReference>
<evidence type="ECO:0000256" key="7">
    <source>
        <dbReference type="ARBA" id="ARBA00022989"/>
    </source>
</evidence>
<gene>
    <name evidence="12" type="ORF">BAE44_0008430</name>
</gene>
<comment type="similarity">
    <text evidence="2 9">Belongs to the major facilitator superfamily. Sugar transporter (TC 2.A.1.1) family.</text>
</comment>
<keyword evidence="3 9" id="KW-0813">Transport</keyword>
<dbReference type="Proteomes" id="UP000095767">
    <property type="component" value="Unassembled WGS sequence"/>
</dbReference>
<dbReference type="InterPro" id="IPR005828">
    <property type="entry name" value="MFS_sugar_transport-like"/>
</dbReference>
<comment type="subcellular location">
    <subcellularLocation>
        <location evidence="1">Membrane</location>
        <topology evidence="1">Multi-pass membrane protein</topology>
    </subcellularLocation>
</comment>
<feature type="transmembrane region" description="Helical" evidence="10">
    <location>
        <begin position="417"/>
        <end position="438"/>
    </location>
</feature>
<dbReference type="OrthoDB" id="5296287at2759"/>
<dbReference type="PANTHER" id="PTHR23500:SF371">
    <property type="entry name" value="OS07G0206600 PROTEIN"/>
    <property type="match status" value="1"/>
</dbReference>
<dbReference type="InterPro" id="IPR036259">
    <property type="entry name" value="MFS_trans_sf"/>
</dbReference>
<evidence type="ECO:0000256" key="1">
    <source>
        <dbReference type="ARBA" id="ARBA00004141"/>
    </source>
</evidence>
<dbReference type="InterPro" id="IPR005829">
    <property type="entry name" value="Sugar_transporter_CS"/>
</dbReference>
<reference evidence="12 13" key="1">
    <citation type="submission" date="2016-09" db="EMBL/GenBank/DDBJ databases">
        <title>The draft genome of Dichanthelium oligosanthes: A C3 panicoid grass species.</title>
        <authorList>
            <person name="Studer A.J."/>
            <person name="Schnable J.C."/>
            <person name="Brutnell T.P."/>
        </authorList>
    </citation>
    <scope>NUCLEOTIDE SEQUENCE [LARGE SCALE GENOMIC DNA]</scope>
    <source>
        <strain evidence="13">cv. Kellogg 1175</strain>
        <tissue evidence="12">Leaf</tissue>
    </source>
</reference>
<feature type="transmembrane region" description="Helical" evidence="10">
    <location>
        <begin position="356"/>
        <end position="378"/>
    </location>
</feature>
<dbReference type="AlphaFoldDB" id="A0A1E5VZM6"/>
<evidence type="ECO:0000256" key="8">
    <source>
        <dbReference type="ARBA" id="ARBA00023136"/>
    </source>
</evidence>
<dbReference type="STRING" id="888268.A0A1E5VZM6"/>
<keyword evidence="5 10" id="KW-0812">Transmembrane</keyword>
<dbReference type="GO" id="GO:0015293">
    <property type="term" value="F:symporter activity"/>
    <property type="evidence" value="ECO:0007669"/>
    <property type="project" value="UniProtKB-KW"/>
</dbReference>
<dbReference type="EMBL" id="LWDX02025365">
    <property type="protein sequence ID" value="OEL30552.1"/>
    <property type="molecule type" value="Genomic_DNA"/>
</dbReference>
<organism evidence="12 13">
    <name type="scientific">Dichanthelium oligosanthes</name>
    <dbReference type="NCBI Taxonomy" id="888268"/>
    <lineage>
        <taxon>Eukaryota</taxon>
        <taxon>Viridiplantae</taxon>
        <taxon>Streptophyta</taxon>
        <taxon>Embryophyta</taxon>
        <taxon>Tracheophyta</taxon>
        <taxon>Spermatophyta</taxon>
        <taxon>Magnoliopsida</taxon>
        <taxon>Liliopsida</taxon>
        <taxon>Poales</taxon>
        <taxon>Poaceae</taxon>
        <taxon>PACMAD clade</taxon>
        <taxon>Panicoideae</taxon>
        <taxon>Panicodae</taxon>
        <taxon>Paniceae</taxon>
        <taxon>Dichantheliinae</taxon>
        <taxon>Dichanthelium</taxon>
    </lineage>
</organism>
<proteinExistence type="inferred from homology"/>
<dbReference type="InterPro" id="IPR045262">
    <property type="entry name" value="STP/PLT_plant"/>
</dbReference>
<dbReference type="Gene3D" id="1.20.1250.20">
    <property type="entry name" value="MFS general substrate transporter like domains"/>
    <property type="match status" value="1"/>
</dbReference>
<dbReference type="PROSITE" id="PS00216">
    <property type="entry name" value="SUGAR_TRANSPORT_1"/>
    <property type="match status" value="1"/>
</dbReference>
<dbReference type="NCBIfam" id="TIGR00879">
    <property type="entry name" value="SP"/>
    <property type="match status" value="1"/>
</dbReference>
<protein>
    <submittedName>
        <fullName evidence="12">Sugar transport protein 8</fullName>
    </submittedName>
</protein>
<feature type="transmembrane region" description="Helical" evidence="10">
    <location>
        <begin position="21"/>
        <end position="39"/>
    </location>
</feature>
<feature type="transmembrane region" description="Helical" evidence="10">
    <location>
        <begin position="234"/>
        <end position="255"/>
    </location>
</feature>
<evidence type="ECO:0000256" key="2">
    <source>
        <dbReference type="ARBA" id="ARBA00010992"/>
    </source>
</evidence>
<feature type="transmembrane region" description="Helical" evidence="10">
    <location>
        <begin position="486"/>
        <end position="507"/>
    </location>
</feature>
<keyword evidence="6" id="KW-0769">Symport</keyword>
<dbReference type="GO" id="GO:0015145">
    <property type="term" value="F:monosaccharide transmembrane transporter activity"/>
    <property type="evidence" value="ECO:0007669"/>
    <property type="project" value="InterPro"/>
</dbReference>
<evidence type="ECO:0000256" key="9">
    <source>
        <dbReference type="RuleBase" id="RU003346"/>
    </source>
</evidence>
<keyword evidence="8 10" id="KW-0472">Membrane</keyword>
<name>A0A1E5VZM6_9POAL</name>
<evidence type="ECO:0000313" key="13">
    <source>
        <dbReference type="Proteomes" id="UP000095767"/>
    </source>
</evidence>
<dbReference type="CDD" id="cd17361">
    <property type="entry name" value="MFS_STP"/>
    <property type="match status" value="1"/>
</dbReference>
<dbReference type="PRINTS" id="PR00171">
    <property type="entry name" value="SUGRTRNSPORT"/>
</dbReference>
<keyword evidence="7 10" id="KW-1133">Transmembrane helix</keyword>
<feature type="transmembrane region" description="Helical" evidence="10">
    <location>
        <begin position="459"/>
        <end position="480"/>
    </location>
</feature>
<keyword evidence="13" id="KW-1185">Reference proteome</keyword>
<dbReference type="GO" id="GO:0016020">
    <property type="term" value="C:membrane"/>
    <property type="evidence" value="ECO:0007669"/>
    <property type="project" value="UniProtKB-SubCell"/>
</dbReference>
<dbReference type="PROSITE" id="PS50850">
    <property type="entry name" value="MFS"/>
    <property type="match status" value="1"/>
</dbReference>
<evidence type="ECO:0000256" key="3">
    <source>
        <dbReference type="ARBA" id="ARBA00022448"/>
    </source>
</evidence>
<evidence type="ECO:0000256" key="5">
    <source>
        <dbReference type="ARBA" id="ARBA00022692"/>
    </source>
</evidence>
<evidence type="ECO:0000313" key="12">
    <source>
        <dbReference type="EMBL" id="OEL30552.1"/>
    </source>
</evidence>
<dbReference type="SUPFAM" id="SSF103473">
    <property type="entry name" value="MFS general substrate transporter"/>
    <property type="match status" value="1"/>
</dbReference>
<dbReference type="PANTHER" id="PTHR23500">
    <property type="entry name" value="SOLUTE CARRIER FAMILY 2, FACILITATED GLUCOSE TRANSPORTER"/>
    <property type="match status" value="1"/>
</dbReference>
<feature type="transmembrane region" description="Helical" evidence="10">
    <location>
        <begin position="45"/>
        <end position="63"/>
    </location>
</feature>
<dbReference type="InterPro" id="IPR020846">
    <property type="entry name" value="MFS_dom"/>
</dbReference>
<sequence>MAGAFAVSKPGADRREFKGKITWYVWICGIIAATSGLMFGYDIGISGKLSVLYLIWCTASGLWMNRQLIAGWPPLLLIAGGVTAMDDFLVRFFPSVYARKHRARENNYCKFDDQRLQLFTSSLYLAALAASFVASRVCTRFGRKRTMQAASVFFLGGSALCACAADLAMLIVGRVCLGVGVGFGNQAAPLFLSEIAPAHVRGALNILFQLNVTIGILVANVVNYFTSNVHPLGWRYALGGAAAPAAVLFLGSLVITETPTSLVERGRADAGRRTLEKIRGTAEVDAEFDEIRSACDQAAALNAEEKPYRRLLRPESRPPLVIAIAMQVFQQFTGINALMFYAPVLFQTMGFETDGSLLSAVVTGGVNVVSTIVSIILVDKIGRRKLLLEACVQMLVAQTAVGGIMLVHVTADSSPGSGWAVAIVVLICVYVSSFAWSWGPMGWLIPSETFPLETRTAGFSLAVSSNMLFTFLIAQAFLSMMCTMRAYIFFFFAGWIVVMGTFVLTLLPETKGVPIDEMVDRVWRRHWFWKRCFGDDANEARVNNC</sequence>
<feature type="transmembrane region" description="Helical" evidence="10">
    <location>
        <begin position="150"/>
        <end position="171"/>
    </location>
</feature>
<evidence type="ECO:0000256" key="4">
    <source>
        <dbReference type="ARBA" id="ARBA00022597"/>
    </source>
</evidence>
<feature type="transmembrane region" description="Helical" evidence="10">
    <location>
        <begin position="75"/>
        <end position="98"/>
    </location>
</feature>
<accession>A0A1E5VZM6</accession>
<feature type="domain" description="Major facilitator superfamily (MFS) profile" evidence="11">
    <location>
        <begin position="28"/>
        <end position="511"/>
    </location>
</feature>
<feature type="transmembrane region" description="Helical" evidence="10">
    <location>
        <begin position="320"/>
        <end position="344"/>
    </location>
</feature>